<dbReference type="AlphaFoldDB" id="A0A0K6GY95"/>
<sequence length="180" mass="19522">MACLALPAQADTIASRMAEAELVNGQLAVDTRFGIKLPPSLTEALAQGVTLTFRLEFELTRPRMAAYYLNLRDLFDPHAAIAYKIAYQTLTNRYRVTIGGLSSYYGTLAEALAMVGAIRGWRVLEPGQLAGLGPDEVAGKVRLQLDIAELPKPFQLNALGASDWSLSSGWVGLGIRREPS</sequence>
<proteinExistence type="predicted"/>
<organism evidence="1 2">
    <name type="scientific">Gulbenkiania indica</name>
    <dbReference type="NCBI Taxonomy" id="375574"/>
    <lineage>
        <taxon>Bacteria</taxon>
        <taxon>Pseudomonadati</taxon>
        <taxon>Pseudomonadota</taxon>
        <taxon>Betaproteobacteria</taxon>
        <taxon>Neisseriales</taxon>
        <taxon>Chromobacteriaceae</taxon>
        <taxon>Gulbenkiania</taxon>
    </lineage>
</organism>
<dbReference type="STRING" id="375574.GCA_001418035_01671"/>
<gene>
    <name evidence="1" type="ORF">Ga0061063_1879</name>
</gene>
<keyword evidence="2" id="KW-1185">Reference proteome</keyword>
<protein>
    <recommendedName>
        <fullName evidence="3">DUF4390 domain-containing protein</fullName>
    </recommendedName>
</protein>
<name>A0A0K6GY95_9NEIS</name>
<reference evidence="2" key="1">
    <citation type="submission" date="2015-08" db="EMBL/GenBank/DDBJ databases">
        <authorList>
            <person name="Varghese N."/>
        </authorList>
    </citation>
    <scope>NUCLEOTIDE SEQUENCE [LARGE SCALE GENOMIC DNA]</scope>
    <source>
        <strain evidence="2">DSM 17901</strain>
    </source>
</reference>
<accession>A0A0K6GY95</accession>
<dbReference type="EMBL" id="CYHA01000003">
    <property type="protein sequence ID" value="CUA83717.1"/>
    <property type="molecule type" value="Genomic_DNA"/>
</dbReference>
<dbReference type="Pfam" id="PF14334">
    <property type="entry name" value="DUF4390"/>
    <property type="match status" value="1"/>
</dbReference>
<evidence type="ECO:0008006" key="3">
    <source>
        <dbReference type="Google" id="ProtNLM"/>
    </source>
</evidence>
<dbReference type="InterPro" id="IPR025500">
    <property type="entry name" value="DUF4390"/>
</dbReference>
<evidence type="ECO:0000313" key="1">
    <source>
        <dbReference type="EMBL" id="CUA83717.1"/>
    </source>
</evidence>
<dbReference type="Proteomes" id="UP000243535">
    <property type="component" value="Unassembled WGS sequence"/>
</dbReference>
<evidence type="ECO:0000313" key="2">
    <source>
        <dbReference type="Proteomes" id="UP000243535"/>
    </source>
</evidence>